<gene>
    <name evidence="1" type="ORF">I6J41_16740</name>
</gene>
<accession>A0ABX7J280</accession>
<name>A0ABX7J280_9ACTN</name>
<protein>
    <recommendedName>
        <fullName evidence="3">DNA-binding protein</fullName>
    </recommendedName>
</protein>
<keyword evidence="2" id="KW-1185">Reference proteome</keyword>
<organism evidence="1 2">
    <name type="scientific">Streptomyces californicus</name>
    <dbReference type="NCBI Taxonomy" id="67351"/>
    <lineage>
        <taxon>Bacteria</taxon>
        <taxon>Bacillati</taxon>
        <taxon>Actinomycetota</taxon>
        <taxon>Actinomycetes</taxon>
        <taxon>Kitasatosporales</taxon>
        <taxon>Streptomycetaceae</taxon>
        <taxon>Streptomyces</taxon>
    </lineage>
</organism>
<reference evidence="1 2" key="1">
    <citation type="submission" date="2021-02" db="EMBL/GenBank/DDBJ databases">
        <title>FDA dAtabase for Regulatory Grade micrObial Sequences (FDA-ARGOS): Supporting development and validation of Infectious Disease Dx tests.</title>
        <authorList>
            <person name="Sproer C."/>
            <person name="Gronow S."/>
            <person name="Severitt S."/>
            <person name="Schroder I."/>
            <person name="Tallon L."/>
            <person name="Sadzewicz L."/>
            <person name="Zhao X."/>
            <person name="Boylan J."/>
            <person name="Ott S."/>
            <person name="Bowen H."/>
            <person name="Vavikolanu K."/>
            <person name="Mehta A."/>
            <person name="Aluvathingal J."/>
            <person name="Nadendla S."/>
            <person name="Lowell S."/>
            <person name="Myers T."/>
            <person name="Yan Y."/>
            <person name="Sichtig H."/>
        </authorList>
    </citation>
    <scope>NUCLEOTIDE SEQUENCE [LARGE SCALE GENOMIC DNA]</scope>
    <source>
        <strain evidence="1 2">FDAARGOS_1211</strain>
    </source>
</reference>
<sequence length="92" mass="10234">MSSSPGEEASEEAPKLVTIPQIPDLLEAAGLKRVGPARIRQLAAEDEAWPPPVFQDGRMRVFDWVAVERYFRNRKTRQGERTDLKAKGAEGG</sequence>
<dbReference type="EMBL" id="CP070249">
    <property type="protein sequence ID" value="QRV42201.1"/>
    <property type="molecule type" value="Genomic_DNA"/>
</dbReference>
<evidence type="ECO:0000313" key="1">
    <source>
        <dbReference type="EMBL" id="QRV42201.1"/>
    </source>
</evidence>
<dbReference type="GeneID" id="63981194"/>
<evidence type="ECO:0008006" key="3">
    <source>
        <dbReference type="Google" id="ProtNLM"/>
    </source>
</evidence>
<evidence type="ECO:0000313" key="2">
    <source>
        <dbReference type="Proteomes" id="UP000598054"/>
    </source>
</evidence>
<dbReference type="Proteomes" id="UP000598054">
    <property type="component" value="Chromosome"/>
</dbReference>
<dbReference type="RefSeq" id="WP_050494027.1">
    <property type="nucleotide sequence ID" value="NZ_CP070242.1"/>
</dbReference>
<proteinExistence type="predicted"/>